<feature type="binding site" description="in other chain" evidence="9">
    <location>
        <begin position="73"/>
        <end position="74"/>
    </location>
    <ligand>
        <name>5-phospho-alpha-D-ribose 1-diphosphate</name>
        <dbReference type="ChEBI" id="CHEBI:58017"/>
        <note>ligand shared between dimeric partners</note>
    </ligand>
</feature>
<evidence type="ECO:0000256" key="5">
    <source>
        <dbReference type="ARBA" id="ARBA00011971"/>
    </source>
</evidence>
<dbReference type="STRING" id="1798550.A2927_00600"/>
<sequence length="253" mass="28559">MQHYQQQFIEFLVKNQALQFGDFTLKSGRSSPYFINTGVFETGEAIAKLGYFYASLIKDEFGDNFDVIFGPAYKGISLAVTTAISLNNDFGLNKFYTFNRKEIKDHGDKKILVGHNLKNGDRVILIDDVITDGKTKFETIELINNLAKVEYKGLVIAVNRQEKTIEGIDAIANIKEKLKMPVKAIVSVREIMEYLTDRKIDGSPRGTASLAVRLGSTESRRESGREGEAGQIYLTKEKAKEMENYLKEYEVKS</sequence>
<dbReference type="EC" id="2.4.2.10" evidence="5 9"/>
<feature type="binding site" evidence="9">
    <location>
        <position position="104"/>
    </location>
    <ligand>
        <name>5-phospho-alpha-D-ribose 1-diphosphate</name>
        <dbReference type="ChEBI" id="CHEBI:58017"/>
        <note>ligand shared between dimeric partners</note>
    </ligand>
</feature>
<evidence type="ECO:0000313" key="11">
    <source>
        <dbReference type="EMBL" id="OGY89012.1"/>
    </source>
</evidence>
<keyword evidence="9" id="KW-0460">Magnesium</keyword>
<feature type="binding site" evidence="9">
    <location>
        <position position="131"/>
    </location>
    <ligand>
        <name>orotate</name>
        <dbReference type="ChEBI" id="CHEBI:30839"/>
    </ligand>
</feature>
<comment type="pathway">
    <text evidence="2 9">Pyrimidine metabolism; UMP biosynthesis via de novo pathway; UMP from orotate: step 1/2.</text>
</comment>
<proteinExistence type="inferred from homology"/>
<keyword evidence="7 9" id="KW-0808">Transferase</keyword>
<comment type="caution">
    <text evidence="11">The sequence shown here is derived from an EMBL/GenBank/DDBJ whole genome shotgun (WGS) entry which is preliminary data.</text>
</comment>
<dbReference type="SUPFAM" id="SSF53271">
    <property type="entry name" value="PRTase-like"/>
    <property type="match status" value="1"/>
</dbReference>
<accession>A0A1G2BIT5</accession>
<dbReference type="CDD" id="cd06223">
    <property type="entry name" value="PRTases_typeI"/>
    <property type="match status" value="1"/>
</dbReference>
<keyword evidence="8 9" id="KW-0665">Pyrimidine biosynthesis</keyword>
<comment type="cofactor">
    <cofactor evidence="9">
        <name>Mg(2+)</name>
        <dbReference type="ChEBI" id="CHEBI:18420"/>
    </cofactor>
</comment>
<dbReference type="PANTHER" id="PTHR46683:SF1">
    <property type="entry name" value="OROTATE PHOSPHORIBOSYLTRANSFERASE 1-RELATED"/>
    <property type="match status" value="1"/>
</dbReference>
<dbReference type="GO" id="GO:0046132">
    <property type="term" value="P:pyrimidine ribonucleoside biosynthetic process"/>
    <property type="evidence" value="ECO:0007669"/>
    <property type="project" value="TreeGrafter"/>
</dbReference>
<evidence type="ECO:0000256" key="1">
    <source>
        <dbReference type="ARBA" id="ARBA00003769"/>
    </source>
</evidence>
<dbReference type="InterPro" id="IPR004467">
    <property type="entry name" value="Or_phspho_trans_dom"/>
</dbReference>
<dbReference type="InterPro" id="IPR000836">
    <property type="entry name" value="PRTase_dom"/>
</dbReference>
<dbReference type="PANTHER" id="PTHR46683">
    <property type="entry name" value="OROTATE PHOSPHORIBOSYLTRANSFERASE 1-RELATED"/>
    <property type="match status" value="1"/>
</dbReference>
<evidence type="ECO:0000259" key="10">
    <source>
        <dbReference type="Pfam" id="PF00156"/>
    </source>
</evidence>
<comment type="catalytic activity">
    <reaction evidence="9">
        <text>orotidine 5'-phosphate + diphosphate = orotate + 5-phospho-alpha-D-ribose 1-diphosphate</text>
        <dbReference type="Rhea" id="RHEA:10380"/>
        <dbReference type="ChEBI" id="CHEBI:30839"/>
        <dbReference type="ChEBI" id="CHEBI:33019"/>
        <dbReference type="ChEBI" id="CHEBI:57538"/>
        <dbReference type="ChEBI" id="CHEBI:58017"/>
        <dbReference type="EC" id="2.4.2.10"/>
    </reaction>
</comment>
<dbReference type="GO" id="GO:0006207">
    <property type="term" value="P:'de novo' pyrimidine nucleobase biosynthetic process"/>
    <property type="evidence" value="ECO:0007669"/>
    <property type="project" value="TreeGrafter"/>
</dbReference>
<dbReference type="Proteomes" id="UP000178849">
    <property type="component" value="Unassembled WGS sequence"/>
</dbReference>
<evidence type="ECO:0000256" key="7">
    <source>
        <dbReference type="ARBA" id="ARBA00022679"/>
    </source>
</evidence>
<evidence type="ECO:0000256" key="8">
    <source>
        <dbReference type="ARBA" id="ARBA00022975"/>
    </source>
</evidence>
<dbReference type="InterPro" id="IPR029057">
    <property type="entry name" value="PRTase-like"/>
</dbReference>
<dbReference type="GO" id="GO:0005737">
    <property type="term" value="C:cytoplasm"/>
    <property type="evidence" value="ECO:0007669"/>
    <property type="project" value="TreeGrafter"/>
</dbReference>
<dbReference type="GO" id="GO:0000287">
    <property type="term" value="F:magnesium ion binding"/>
    <property type="evidence" value="ECO:0007669"/>
    <property type="project" value="UniProtKB-UniRule"/>
</dbReference>
<evidence type="ECO:0000313" key="12">
    <source>
        <dbReference type="Proteomes" id="UP000178849"/>
    </source>
</evidence>
<feature type="binding site" evidence="9">
    <location>
        <position position="100"/>
    </location>
    <ligand>
        <name>5-phospho-alpha-D-ribose 1-diphosphate</name>
        <dbReference type="ChEBI" id="CHEBI:58017"/>
        <note>ligand shared between dimeric partners</note>
    </ligand>
</feature>
<evidence type="ECO:0000256" key="4">
    <source>
        <dbReference type="ARBA" id="ARBA00011738"/>
    </source>
</evidence>
<dbReference type="HAMAP" id="MF_01208">
    <property type="entry name" value="PyrE"/>
    <property type="match status" value="1"/>
</dbReference>
<dbReference type="AlphaFoldDB" id="A0A1G2BIT5"/>
<feature type="binding site" evidence="9">
    <location>
        <position position="160"/>
    </location>
    <ligand>
        <name>orotate</name>
        <dbReference type="ChEBI" id="CHEBI:30839"/>
    </ligand>
</feature>
<dbReference type="Pfam" id="PF00156">
    <property type="entry name" value="Pribosyltran"/>
    <property type="match status" value="1"/>
</dbReference>
<dbReference type="UniPathway" id="UPA00070">
    <property type="reaction ID" value="UER00119"/>
</dbReference>
<evidence type="ECO:0000256" key="9">
    <source>
        <dbReference type="HAMAP-Rule" id="MF_01208"/>
    </source>
</evidence>
<gene>
    <name evidence="9" type="primary">pyrE</name>
    <name evidence="11" type="ORF">A2927_00600</name>
</gene>
<evidence type="ECO:0000256" key="2">
    <source>
        <dbReference type="ARBA" id="ARBA00004889"/>
    </source>
</evidence>
<dbReference type="InterPro" id="IPR023031">
    <property type="entry name" value="OPRT"/>
</dbReference>
<comment type="similarity">
    <text evidence="3 9">Belongs to the purine/pyrimidine phosphoribosyltransferase family. PyrE subfamily.</text>
</comment>
<feature type="domain" description="Phosphoribosyltransferase" evidence="10">
    <location>
        <begin position="44"/>
        <end position="146"/>
    </location>
</feature>
<name>A0A1G2BIT5_9BACT</name>
<dbReference type="GO" id="GO:0004588">
    <property type="term" value="F:orotate phosphoribosyltransferase activity"/>
    <property type="evidence" value="ECO:0007669"/>
    <property type="project" value="UniProtKB-UniRule"/>
</dbReference>
<reference evidence="11 12" key="1">
    <citation type="journal article" date="2016" name="Nat. Commun.">
        <title>Thousands of microbial genomes shed light on interconnected biogeochemical processes in an aquifer system.</title>
        <authorList>
            <person name="Anantharaman K."/>
            <person name="Brown C.T."/>
            <person name="Hug L.A."/>
            <person name="Sharon I."/>
            <person name="Castelle C.J."/>
            <person name="Probst A.J."/>
            <person name="Thomas B.C."/>
            <person name="Singh A."/>
            <person name="Wilkins M.J."/>
            <person name="Karaoz U."/>
            <person name="Brodie E.L."/>
            <person name="Williams K.H."/>
            <person name="Hubbard S.S."/>
            <person name="Banfield J.F."/>
        </authorList>
    </citation>
    <scope>NUCLEOTIDE SEQUENCE [LARGE SCALE GENOMIC DNA]</scope>
</reference>
<dbReference type="Gene3D" id="3.40.50.2020">
    <property type="match status" value="1"/>
</dbReference>
<evidence type="ECO:0000256" key="3">
    <source>
        <dbReference type="ARBA" id="ARBA00006340"/>
    </source>
</evidence>
<feature type="binding site" description="in other chain" evidence="9">
    <location>
        <position position="101"/>
    </location>
    <ligand>
        <name>5-phospho-alpha-D-ribose 1-diphosphate</name>
        <dbReference type="ChEBI" id="CHEBI:58017"/>
        <note>ligand shared between dimeric partners</note>
    </ligand>
</feature>
<evidence type="ECO:0000256" key="6">
    <source>
        <dbReference type="ARBA" id="ARBA00022676"/>
    </source>
</evidence>
<feature type="binding site" evidence="9">
    <location>
        <position position="106"/>
    </location>
    <ligand>
        <name>5-phospho-alpha-D-ribose 1-diphosphate</name>
        <dbReference type="ChEBI" id="CHEBI:58017"/>
        <note>ligand shared between dimeric partners</note>
    </ligand>
</feature>
<protein>
    <recommendedName>
        <fullName evidence="5 9">Orotate phosphoribosyltransferase</fullName>
        <shortName evidence="9">OPRT</shortName>
        <shortName evidence="9">OPRTase</shortName>
        <ecNumber evidence="5 9">2.4.2.10</ecNumber>
    </recommendedName>
</protein>
<dbReference type="EMBL" id="MHKL01000030">
    <property type="protein sequence ID" value="OGY89012.1"/>
    <property type="molecule type" value="Genomic_DNA"/>
</dbReference>
<dbReference type="GO" id="GO:0044205">
    <property type="term" value="P:'de novo' UMP biosynthetic process"/>
    <property type="evidence" value="ECO:0007669"/>
    <property type="project" value="UniProtKB-UniRule"/>
</dbReference>
<comment type="function">
    <text evidence="1 9">Catalyzes the transfer of a ribosyl phosphate group from 5-phosphoribose 1-diphosphate to orotate, leading to the formation of orotidine monophosphate (OMP).</text>
</comment>
<comment type="subunit">
    <text evidence="4 9">Homodimer.</text>
</comment>
<feature type="binding site" description="in other chain" evidence="9">
    <location>
        <position position="26"/>
    </location>
    <ligand>
        <name>5-phospho-alpha-D-ribose 1-diphosphate</name>
        <dbReference type="ChEBI" id="CHEBI:58017"/>
        <note>ligand shared between dimeric partners</note>
    </ligand>
</feature>
<comment type="caution">
    <text evidence="9">Lacks conserved residue(s) required for the propagation of feature annotation.</text>
</comment>
<keyword evidence="6 9" id="KW-0328">Glycosyltransferase</keyword>
<feature type="binding site" description="in other chain" evidence="9">
    <location>
        <begin position="127"/>
        <end position="135"/>
    </location>
    <ligand>
        <name>5-phospho-alpha-D-ribose 1-diphosphate</name>
        <dbReference type="ChEBI" id="CHEBI:58017"/>
        <note>ligand shared between dimeric partners</note>
    </ligand>
</feature>
<organism evidence="11 12">
    <name type="scientific">Candidatus Komeilibacteria bacterium RIFCSPLOWO2_01_FULL_45_10</name>
    <dbReference type="NCBI Taxonomy" id="1798550"/>
    <lineage>
        <taxon>Bacteria</taxon>
        <taxon>Candidatus Komeiliibacteriota</taxon>
    </lineage>
</organism>
<dbReference type="NCBIfam" id="TIGR00336">
    <property type="entry name" value="pyrE"/>
    <property type="match status" value="1"/>
</dbReference>